<dbReference type="EMBL" id="UGSQ01000003">
    <property type="protein sequence ID" value="SUB27048.1"/>
    <property type="molecule type" value="Genomic_DNA"/>
</dbReference>
<accession>A0A379AXU9</accession>
<dbReference type="Gene3D" id="3.40.50.1820">
    <property type="entry name" value="alpha/beta hydrolase"/>
    <property type="match status" value="1"/>
</dbReference>
<evidence type="ECO:0000313" key="4">
    <source>
        <dbReference type="Proteomes" id="UP000255113"/>
    </source>
</evidence>
<keyword evidence="3" id="KW-0645">Protease</keyword>
<proteinExistence type="predicted"/>
<dbReference type="InterPro" id="IPR029058">
    <property type="entry name" value="AB_hydrolase_fold"/>
</dbReference>
<protein>
    <submittedName>
        <fullName evidence="2">Alpha/beta hydrolase family</fullName>
    </submittedName>
    <submittedName>
        <fullName evidence="3">Serine aminopeptidase S33 family</fullName>
    </submittedName>
</protein>
<reference evidence="3 5" key="2">
    <citation type="submission" date="2019-03" db="EMBL/GenBank/DDBJ databases">
        <title>Genomic Encyclopedia of Type Strains, Phase IV (KMG-IV): sequencing the most valuable type-strain genomes for metagenomic binning, comparative biology and taxonomic classification.</title>
        <authorList>
            <person name="Goeker M."/>
        </authorList>
    </citation>
    <scope>NUCLEOTIDE SEQUENCE [LARGE SCALE GENOMIC DNA]</scope>
    <source>
        <strain evidence="3 5">DSM 17481</strain>
    </source>
</reference>
<evidence type="ECO:0000313" key="5">
    <source>
        <dbReference type="Proteomes" id="UP000294683"/>
    </source>
</evidence>
<dbReference type="Proteomes" id="UP000255113">
    <property type="component" value="Unassembled WGS sequence"/>
</dbReference>
<dbReference type="Pfam" id="PF12146">
    <property type="entry name" value="Hydrolase_4"/>
    <property type="match status" value="1"/>
</dbReference>
<organism evidence="2 4">
    <name type="scientific">Avibacterium gallinarum</name>
    <name type="common">Pasteurella gallinarum</name>
    <dbReference type="NCBI Taxonomy" id="755"/>
    <lineage>
        <taxon>Bacteria</taxon>
        <taxon>Pseudomonadati</taxon>
        <taxon>Pseudomonadota</taxon>
        <taxon>Gammaproteobacteria</taxon>
        <taxon>Pasteurellales</taxon>
        <taxon>Pasteurellaceae</taxon>
        <taxon>Avibacterium</taxon>
    </lineage>
</organism>
<feature type="domain" description="Serine aminopeptidase S33" evidence="1">
    <location>
        <begin position="33"/>
        <end position="149"/>
    </location>
</feature>
<dbReference type="SUPFAM" id="SSF53474">
    <property type="entry name" value="alpha/beta-Hydrolases"/>
    <property type="match status" value="1"/>
</dbReference>
<dbReference type="InterPro" id="IPR022742">
    <property type="entry name" value="Hydrolase_4"/>
</dbReference>
<dbReference type="GO" id="GO:0004177">
    <property type="term" value="F:aminopeptidase activity"/>
    <property type="evidence" value="ECO:0007669"/>
    <property type="project" value="UniProtKB-KW"/>
</dbReference>
<keyword evidence="5" id="KW-1185">Reference proteome</keyword>
<reference evidence="2 4" key="1">
    <citation type="submission" date="2018-06" db="EMBL/GenBank/DDBJ databases">
        <authorList>
            <consortium name="Pathogen Informatics"/>
            <person name="Doyle S."/>
        </authorList>
    </citation>
    <scope>NUCLEOTIDE SEQUENCE [LARGE SCALE GENOMIC DNA]</scope>
    <source>
        <strain evidence="2 4">NCTC11188</strain>
    </source>
</reference>
<name>A0A379AXU9_AVIGA</name>
<keyword evidence="2" id="KW-0378">Hydrolase</keyword>
<evidence type="ECO:0000313" key="2">
    <source>
        <dbReference type="EMBL" id="SUB27048.1"/>
    </source>
</evidence>
<sequence length="325" mass="36794">MKTLNIPTKTGTVLHGALFSERPADTVVIAITGIHGNFYSNPFYYTIGDTLSQHGIDFIYAQTRDAFGKIDIINQQSGQKETIGSFNENFADAIDDVQAYIDYAEQAGYQRILLAGHSLGANKVIYYLSQTQDSRIDRFILLSPANITHLTNAISENERQYIRQQVQNGQGQRLLPFELFGWLPALADTAYQWLYSDLLNNVHVETDGDFSQIRSIQHRGALLIGTLDRFTYGDPKRFLQNININFPHSEENTLIFIEKTGHTYQQKEQELADRLLHLIQTWQADWACPELDNEAKIGRNRQPNKAVCAGNKPILASKPTKFGQI</sequence>
<keyword evidence="3" id="KW-0031">Aminopeptidase</keyword>
<dbReference type="AlphaFoldDB" id="A0A379AXU9"/>
<gene>
    <name evidence="3" type="ORF">EV689_11512</name>
    <name evidence="2" type="ORF">NCTC11188_01418</name>
</gene>
<evidence type="ECO:0000313" key="3">
    <source>
        <dbReference type="EMBL" id="TDP27272.1"/>
    </source>
</evidence>
<dbReference type="Proteomes" id="UP000294683">
    <property type="component" value="Unassembled WGS sequence"/>
</dbReference>
<evidence type="ECO:0000259" key="1">
    <source>
        <dbReference type="Pfam" id="PF12146"/>
    </source>
</evidence>
<dbReference type="EMBL" id="SNXJ01000015">
    <property type="protein sequence ID" value="TDP27272.1"/>
    <property type="molecule type" value="Genomic_DNA"/>
</dbReference>
<dbReference type="RefSeq" id="WP_103854112.1">
    <property type="nucleotide sequence ID" value="NZ_PQVJ01000027.1"/>
</dbReference>